<dbReference type="Proteomes" id="UP001151234">
    <property type="component" value="Unassembled WGS sequence"/>
</dbReference>
<dbReference type="InterPro" id="IPR036291">
    <property type="entry name" value="NAD(P)-bd_dom_sf"/>
</dbReference>
<evidence type="ECO:0000259" key="2">
    <source>
        <dbReference type="Pfam" id="PF01408"/>
    </source>
</evidence>
<feature type="domain" description="Gfo/Idh/MocA-like oxidoreductase N-terminal" evidence="2">
    <location>
        <begin position="49"/>
        <end position="125"/>
    </location>
</feature>
<name>A0A9X3ZFK6_9HYPH</name>
<dbReference type="AlphaFoldDB" id="A0A9X3ZFK6"/>
<dbReference type="Pfam" id="PF01408">
    <property type="entry name" value="GFO_IDH_MocA"/>
    <property type="match status" value="1"/>
</dbReference>
<dbReference type="RefSeq" id="WP_267989056.1">
    <property type="nucleotide sequence ID" value="NZ_JAPJZI010000001.1"/>
</dbReference>
<proteinExistence type="predicted"/>
<dbReference type="Gene3D" id="3.30.360.10">
    <property type="entry name" value="Dihydrodipicolinate Reductase, domain 2"/>
    <property type="match status" value="1"/>
</dbReference>
<keyword evidence="1" id="KW-0560">Oxidoreductase</keyword>
<protein>
    <submittedName>
        <fullName evidence="4">Gfo/Idh/MocA family oxidoreductase</fullName>
    </submittedName>
</protein>
<comment type="caution">
    <text evidence="4">The sequence shown here is derived from an EMBL/GenBank/DDBJ whole genome shotgun (WGS) entry which is preliminary data.</text>
</comment>
<dbReference type="PANTHER" id="PTHR43818:SF11">
    <property type="entry name" value="BCDNA.GH03377"/>
    <property type="match status" value="1"/>
</dbReference>
<dbReference type="InterPro" id="IPR055170">
    <property type="entry name" value="GFO_IDH_MocA-like_dom"/>
</dbReference>
<organism evidence="4 5">
    <name type="scientific">Hoeflea prorocentri</name>
    <dbReference type="NCBI Taxonomy" id="1922333"/>
    <lineage>
        <taxon>Bacteria</taxon>
        <taxon>Pseudomonadati</taxon>
        <taxon>Pseudomonadota</taxon>
        <taxon>Alphaproteobacteria</taxon>
        <taxon>Hyphomicrobiales</taxon>
        <taxon>Rhizobiaceae</taxon>
        <taxon>Hoeflea</taxon>
    </lineage>
</organism>
<dbReference type="SUPFAM" id="SSF51735">
    <property type="entry name" value="NAD(P)-binding Rossmann-fold domains"/>
    <property type="match status" value="1"/>
</dbReference>
<reference evidence="4" key="1">
    <citation type="submission" date="2022-11" db="EMBL/GenBank/DDBJ databases">
        <title>Draft genome sequence of Hoeflea poritis E7-10 and Hoeflea prorocentri PM5-8, separated from scleractinian coral Porites lutea and marine dinoflagellate.</title>
        <authorList>
            <person name="Zhang G."/>
            <person name="Wei Q."/>
            <person name="Cai L."/>
        </authorList>
    </citation>
    <scope>NUCLEOTIDE SEQUENCE</scope>
    <source>
        <strain evidence="4">PM5-8</strain>
    </source>
</reference>
<evidence type="ECO:0000313" key="4">
    <source>
        <dbReference type="EMBL" id="MDA5397597.1"/>
    </source>
</evidence>
<dbReference type="Pfam" id="PF22725">
    <property type="entry name" value="GFO_IDH_MocA_C3"/>
    <property type="match status" value="1"/>
</dbReference>
<dbReference type="PANTHER" id="PTHR43818">
    <property type="entry name" value="BCDNA.GH03377"/>
    <property type="match status" value="1"/>
</dbReference>
<sequence>MSKQLKFAAIGLDHRHIYGQSAHMQAVGADFVAWWTQGDPGTLDGFDKRFPGVPRVSDRRTILEDPDIDLILIASIPSDRAALAIEAMEHGKDVMVDKPGCTTLEQLEDIKACTERTGRIWSVDFSERFEVACVTKAAELVQAGAIGDVIQTVGLGPHRLNRHTRPSWFFEKQHYGGIICDIASHQIDQFLFFTGSSDAQITMASAGNYANPGDPGLQDFGELALRSGKAHGYIRVDWYTPDGLPTWGDGRLTILGTEGYIELRKYVDVARSETTDHLILVNGDRCEHIDASDAGYPYFANLARDIEERTETAMPQAHCFKVMELGLKAQALADRQIAETSP</sequence>
<dbReference type="GO" id="GO:0000166">
    <property type="term" value="F:nucleotide binding"/>
    <property type="evidence" value="ECO:0007669"/>
    <property type="project" value="InterPro"/>
</dbReference>
<keyword evidence="5" id="KW-1185">Reference proteome</keyword>
<dbReference type="Gene3D" id="3.40.50.720">
    <property type="entry name" value="NAD(P)-binding Rossmann-like Domain"/>
    <property type="match status" value="1"/>
</dbReference>
<evidence type="ECO:0000313" key="5">
    <source>
        <dbReference type="Proteomes" id="UP001151234"/>
    </source>
</evidence>
<dbReference type="InterPro" id="IPR050463">
    <property type="entry name" value="Gfo/Idh/MocA_oxidrdct_glycsds"/>
</dbReference>
<dbReference type="SUPFAM" id="SSF55347">
    <property type="entry name" value="Glyceraldehyde-3-phosphate dehydrogenase-like, C-terminal domain"/>
    <property type="match status" value="1"/>
</dbReference>
<dbReference type="GO" id="GO:0016491">
    <property type="term" value="F:oxidoreductase activity"/>
    <property type="evidence" value="ECO:0007669"/>
    <property type="project" value="UniProtKB-KW"/>
</dbReference>
<evidence type="ECO:0000256" key="1">
    <source>
        <dbReference type="ARBA" id="ARBA00023002"/>
    </source>
</evidence>
<accession>A0A9X3ZFK6</accession>
<dbReference type="EMBL" id="JAPJZI010000001">
    <property type="protein sequence ID" value="MDA5397597.1"/>
    <property type="molecule type" value="Genomic_DNA"/>
</dbReference>
<feature type="domain" description="GFO/IDH/MocA-like oxidoreductase" evidence="3">
    <location>
        <begin position="135"/>
        <end position="262"/>
    </location>
</feature>
<evidence type="ECO:0000259" key="3">
    <source>
        <dbReference type="Pfam" id="PF22725"/>
    </source>
</evidence>
<gene>
    <name evidence="4" type="ORF">OQ273_03325</name>
</gene>
<dbReference type="InterPro" id="IPR000683">
    <property type="entry name" value="Gfo/Idh/MocA-like_OxRdtase_N"/>
</dbReference>